<dbReference type="EMBL" id="JAUKVY010000005">
    <property type="protein sequence ID" value="MDO1532580.1"/>
    <property type="molecule type" value="Genomic_DNA"/>
</dbReference>
<keyword evidence="4" id="KW-1185">Reference proteome</keyword>
<organism evidence="3 4">
    <name type="scientific">Variovorax ginsengisoli</name>
    <dbReference type="NCBI Taxonomy" id="363844"/>
    <lineage>
        <taxon>Bacteria</taxon>
        <taxon>Pseudomonadati</taxon>
        <taxon>Pseudomonadota</taxon>
        <taxon>Betaproteobacteria</taxon>
        <taxon>Burkholderiales</taxon>
        <taxon>Comamonadaceae</taxon>
        <taxon>Variovorax</taxon>
    </lineage>
</organism>
<keyword evidence="2" id="KW-0812">Transmembrane</keyword>
<sequence length="69" mass="7184">MNAMPPQTWTLVAIVAAVIVIALAAYAIHRSKQSQGLRSGPNTTVPSRRTAAALRPKPNCDVAKSASGT</sequence>
<feature type="region of interest" description="Disordered" evidence="1">
    <location>
        <begin position="31"/>
        <end position="69"/>
    </location>
</feature>
<reference evidence="3" key="1">
    <citation type="submission" date="2023-06" db="EMBL/GenBank/DDBJ databases">
        <authorList>
            <person name="Jiang Y."/>
            <person name="Liu Q."/>
        </authorList>
    </citation>
    <scope>NUCLEOTIDE SEQUENCE</scope>
    <source>
        <strain evidence="3">CGMCC 1.12090</strain>
    </source>
</reference>
<gene>
    <name evidence="3" type="ORF">Q2T77_09800</name>
</gene>
<evidence type="ECO:0000256" key="1">
    <source>
        <dbReference type="SAM" id="MobiDB-lite"/>
    </source>
</evidence>
<keyword evidence="2" id="KW-0472">Membrane</keyword>
<feature type="transmembrane region" description="Helical" evidence="2">
    <location>
        <begin position="6"/>
        <end position="28"/>
    </location>
</feature>
<accession>A0ABT8S177</accession>
<evidence type="ECO:0000256" key="2">
    <source>
        <dbReference type="SAM" id="Phobius"/>
    </source>
</evidence>
<dbReference type="Proteomes" id="UP001169027">
    <property type="component" value="Unassembled WGS sequence"/>
</dbReference>
<dbReference type="RefSeq" id="WP_301807415.1">
    <property type="nucleotide sequence ID" value="NZ_JAUJZH010000005.1"/>
</dbReference>
<name>A0ABT8S177_9BURK</name>
<keyword evidence="2" id="KW-1133">Transmembrane helix</keyword>
<protein>
    <submittedName>
        <fullName evidence="3">Uncharacterized protein</fullName>
    </submittedName>
</protein>
<evidence type="ECO:0000313" key="3">
    <source>
        <dbReference type="EMBL" id="MDO1532580.1"/>
    </source>
</evidence>
<proteinExistence type="predicted"/>
<evidence type="ECO:0000313" key="4">
    <source>
        <dbReference type="Proteomes" id="UP001169027"/>
    </source>
</evidence>
<comment type="caution">
    <text evidence="3">The sequence shown here is derived from an EMBL/GenBank/DDBJ whole genome shotgun (WGS) entry which is preliminary data.</text>
</comment>
<feature type="compositionally biased region" description="Polar residues" evidence="1">
    <location>
        <begin position="33"/>
        <end position="47"/>
    </location>
</feature>